<proteinExistence type="predicted"/>
<dbReference type="Proteomes" id="UP000178935">
    <property type="component" value="Unassembled WGS sequence"/>
</dbReference>
<organism evidence="1 2">
    <name type="scientific">Candidatus Staskawiczbacteria bacterium RIFOXYD1_FULL_32_13</name>
    <dbReference type="NCBI Taxonomy" id="1802234"/>
    <lineage>
        <taxon>Bacteria</taxon>
        <taxon>Candidatus Staskawicziibacteriota</taxon>
    </lineage>
</organism>
<dbReference type="AlphaFoldDB" id="A0A1G2JML6"/>
<reference evidence="1 2" key="1">
    <citation type="journal article" date="2016" name="Nat. Commun.">
        <title>Thousands of microbial genomes shed light on interconnected biogeochemical processes in an aquifer system.</title>
        <authorList>
            <person name="Anantharaman K."/>
            <person name="Brown C.T."/>
            <person name="Hug L.A."/>
            <person name="Sharon I."/>
            <person name="Castelle C.J."/>
            <person name="Probst A.J."/>
            <person name="Thomas B.C."/>
            <person name="Singh A."/>
            <person name="Wilkins M.J."/>
            <person name="Karaoz U."/>
            <person name="Brodie E.L."/>
            <person name="Williams K.H."/>
            <person name="Hubbard S.S."/>
            <person name="Banfield J.F."/>
        </authorList>
    </citation>
    <scope>NUCLEOTIDE SEQUENCE [LARGE SCALE GENOMIC DNA]</scope>
</reference>
<accession>A0A1G2JML6</accession>
<sequence length="93" mass="10971">MSINKLRIKKIEKIFKNLEPKYVYFAVSDGVNPLDIIETKNRKTERIIKGSSKEGQELVKNSLVEYPEVPILIVKRWRKTIENSKPKIDYDKH</sequence>
<comment type="caution">
    <text evidence="1">The sequence shown here is derived from an EMBL/GenBank/DDBJ whole genome shotgun (WGS) entry which is preliminary data.</text>
</comment>
<gene>
    <name evidence="1" type="ORF">A2561_03345</name>
</gene>
<dbReference type="EMBL" id="MHPU01000039">
    <property type="protein sequence ID" value="OGZ87701.1"/>
    <property type="molecule type" value="Genomic_DNA"/>
</dbReference>
<protein>
    <submittedName>
        <fullName evidence="1">Uncharacterized protein</fullName>
    </submittedName>
</protein>
<name>A0A1G2JML6_9BACT</name>
<evidence type="ECO:0000313" key="1">
    <source>
        <dbReference type="EMBL" id="OGZ87701.1"/>
    </source>
</evidence>
<evidence type="ECO:0000313" key="2">
    <source>
        <dbReference type="Proteomes" id="UP000178935"/>
    </source>
</evidence>